<dbReference type="AlphaFoldDB" id="A0A6A6DZY0"/>
<reference evidence="1" key="1">
    <citation type="journal article" date="2020" name="Stud. Mycol.">
        <title>101 Dothideomycetes genomes: a test case for predicting lifestyles and emergence of pathogens.</title>
        <authorList>
            <person name="Haridas S."/>
            <person name="Albert R."/>
            <person name="Binder M."/>
            <person name="Bloem J."/>
            <person name="Labutti K."/>
            <person name="Salamov A."/>
            <person name="Andreopoulos B."/>
            <person name="Baker S."/>
            <person name="Barry K."/>
            <person name="Bills G."/>
            <person name="Bluhm B."/>
            <person name="Cannon C."/>
            <person name="Castanera R."/>
            <person name="Culley D."/>
            <person name="Daum C."/>
            <person name="Ezra D."/>
            <person name="Gonzalez J."/>
            <person name="Henrissat B."/>
            <person name="Kuo A."/>
            <person name="Liang C."/>
            <person name="Lipzen A."/>
            <person name="Lutzoni F."/>
            <person name="Magnuson J."/>
            <person name="Mondo S."/>
            <person name="Nolan M."/>
            <person name="Ohm R."/>
            <person name="Pangilinan J."/>
            <person name="Park H.-J."/>
            <person name="Ramirez L."/>
            <person name="Alfaro M."/>
            <person name="Sun H."/>
            <person name="Tritt A."/>
            <person name="Yoshinaga Y."/>
            <person name="Zwiers L.-H."/>
            <person name="Turgeon B."/>
            <person name="Goodwin S."/>
            <person name="Spatafora J."/>
            <person name="Crous P."/>
            <person name="Grigoriev I."/>
        </authorList>
    </citation>
    <scope>NUCLEOTIDE SEQUENCE</scope>
    <source>
        <strain evidence="1">CBS 207.26</strain>
    </source>
</reference>
<accession>A0A6A6DZY0</accession>
<evidence type="ECO:0000313" key="2">
    <source>
        <dbReference type="Proteomes" id="UP000800200"/>
    </source>
</evidence>
<protein>
    <submittedName>
        <fullName evidence="1">Uncharacterized protein</fullName>
    </submittedName>
</protein>
<dbReference type="EMBL" id="ML994641">
    <property type="protein sequence ID" value="KAF2183768.1"/>
    <property type="molecule type" value="Genomic_DNA"/>
</dbReference>
<sequence>MRGKDEEECTLQEPYWNARADDPPVVQQELDMLYDNLAGSFHHWGARLRKDNKDITSKHYNQTLDQCYERFQAIIPSNVDHPTVNCWMKPWFGGGKAYWEILRASALATRYARKSPFVLRMAGKELAFIKTSSDPHARTLS</sequence>
<proteinExistence type="predicted"/>
<keyword evidence="2" id="KW-1185">Reference proteome</keyword>
<gene>
    <name evidence="1" type="ORF">K469DRAFT_689892</name>
</gene>
<evidence type="ECO:0000313" key="1">
    <source>
        <dbReference type="EMBL" id="KAF2183768.1"/>
    </source>
</evidence>
<dbReference type="OrthoDB" id="10055769at2759"/>
<organism evidence="1 2">
    <name type="scientific">Zopfia rhizophila CBS 207.26</name>
    <dbReference type="NCBI Taxonomy" id="1314779"/>
    <lineage>
        <taxon>Eukaryota</taxon>
        <taxon>Fungi</taxon>
        <taxon>Dikarya</taxon>
        <taxon>Ascomycota</taxon>
        <taxon>Pezizomycotina</taxon>
        <taxon>Dothideomycetes</taxon>
        <taxon>Dothideomycetes incertae sedis</taxon>
        <taxon>Zopfiaceae</taxon>
        <taxon>Zopfia</taxon>
    </lineage>
</organism>
<name>A0A6A6DZY0_9PEZI</name>
<dbReference type="Proteomes" id="UP000800200">
    <property type="component" value="Unassembled WGS sequence"/>
</dbReference>